<dbReference type="AlphaFoldDB" id="A0A444QDI4"/>
<dbReference type="Gene3D" id="3.90.1150.10">
    <property type="entry name" value="Aspartate Aminotransferase, domain 1"/>
    <property type="match status" value="1"/>
</dbReference>
<comment type="similarity">
    <text evidence="2">Belongs to the class-V pyridoxal-phosphate-dependent aminotransferase family. NifS/IscS subfamily.</text>
</comment>
<evidence type="ECO:0000256" key="6">
    <source>
        <dbReference type="ARBA" id="ARBA00022898"/>
    </source>
</evidence>
<dbReference type="PROSITE" id="PS00595">
    <property type="entry name" value="AA_TRANSFER_CLASS_5"/>
    <property type="match status" value="1"/>
</dbReference>
<proteinExistence type="inferred from homology"/>
<dbReference type="EMBL" id="RZNC01000002">
    <property type="protein sequence ID" value="RWZ64688.1"/>
    <property type="molecule type" value="Genomic_DNA"/>
</dbReference>
<sequence>MIYLDAAASTPVRREVLEAMWPFLTTEFGNPSSVHAVGESASTALAAARRAVARAFDVRASGVVFTSSGTEADNLAVKGLALANPRGRHLVVSTTEHEAVLRSADYLHRRHGFDVSILPVDTQGSVSVAALQEALRADTTLVSIMHANNEIGTVQPIGMLSDAAHAVGALVHTDAVQTVGQLDTRLGELGVDALSFSGHKLGAPKGVGALVLRGRLELEPLVHGGGQENGRRSGTESVAGAVALATALELAEAERAADGDRAADRDAFIAAVLSASPGARLTGHPVERLPGNASFVFDGLGGEAVLLDLERRGILTSSGSACAAGSTEASHVLLAIGLDEDAARSAVRFTWGRETTGAQLLEVARSVGDITASLRALGA</sequence>
<keyword evidence="7" id="KW-0408">Iron</keyword>
<name>A0A444QDI4_9MICO</name>
<evidence type="ECO:0000256" key="4">
    <source>
        <dbReference type="ARBA" id="ARBA00022679"/>
    </source>
</evidence>
<evidence type="ECO:0000256" key="1">
    <source>
        <dbReference type="ARBA" id="ARBA00001933"/>
    </source>
</evidence>
<dbReference type="PANTHER" id="PTHR11601:SF34">
    <property type="entry name" value="CYSTEINE DESULFURASE"/>
    <property type="match status" value="1"/>
</dbReference>
<comment type="cofactor">
    <cofactor evidence="1 10">
        <name>pyridoxal 5'-phosphate</name>
        <dbReference type="ChEBI" id="CHEBI:597326"/>
    </cofactor>
</comment>
<accession>A0A444QDI4</accession>
<evidence type="ECO:0000256" key="10">
    <source>
        <dbReference type="RuleBase" id="RU004504"/>
    </source>
</evidence>
<dbReference type="InterPro" id="IPR015424">
    <property type="entry name" value="PyrdxlP-dep_Trfase"/>
</dbReference>
<gene>
    <name evidence="12" type="ORF">ELQ92_08105</name>
</gene>
<reference evidence="12 13" key="1">
    <citation type="submission" date="2018-12" db="EMBL/GenBank/DDBJ databases">
        <authorList>
            <person name="Li F."/>
        </authorList>
    </citation>
    <scope>NUCLEOTIDE SEQUENCE [LARGE SCALE GENOMIC DNA]</scope>
    <source>
        <strain evidence="12 13">8H24J-4-2</strain>
    </source>
</reference>
<dbReference type="SUPFAM" id="SSF53383">
    <property type="entry name" value="PLP-dependent transferases"/>
    <property type="match status" value="1"/>
</dbReference>
<dbReference type="PANTHER" id="PTHR11601">
    <property type="entry name" value="CYSTEINE DESULFURYLASE FAMILY MEMBER"/>
    <property type="match status" value="1"/>
</dbReference>
<keyword evidence="13" id="KW-1185">Reference proteome</keyword>
<dbReference type="GO" id="GO:0046872">
    <property type="term" value="F:metal ion binding"/>
    <property type="evidence" value="ECO:0007669"/>
    <property type="project" value="UniProtKB-KW"/>
</dbReference>
<comment type="caution">
    <text evidence="12">The sequence shown here is derived from an EMBL/GenBank/DDBJ whole genome shotgun (WGS) entry which is preliminary data.</text>
</comment>
<evidence type="ECO:0000313" key="12">
    <source>
        <dbReference type="EMBL" id="RWZ64688.1"/>
    </source>
</evidence>
<dbReference type="InterPro" id="IPR020578">
    <property type="entry name" value="Aminotrans_V_PyrdxlP_BS"/>
</dbReference>
<evidence type="ECO:0000256" key="7">
    <source>
        <dbReference type="ARBA" id="ARBA00023004"/>
    </source>
</evidence>
<evidence type="ECO:0000259" key="11">
    <source>
        <dbReference type="Pfam" id="PF00266"/>
    </source>
</evidence>
<dbReference type="InterPro" id="IPR015421">
    <property type="entry name" value="PyrdxlP-dep_Trfase_major"/>
</dbReference>
<keyword evidence="5" id="KW-0479">Metal-binding</keyword>
<dbReference type="GO" id="GO:0031071">
    <property type="term" value="F:cysteine desulfurase activity"/>
    <property type="evidence" value="ECO:0007669"/>
    <property type="project" value="UniProtKB-EC"/>
</dbReference>
<evidence type="ECO:0000256" key="5">
    <source>
        <dbReference type="ARBA" id="ARBA00022723"/>
    </source>
</evidence>
<dbReference type="GO" id="GO:0051536">
    <property type="term" value="F:iron-sulfur cluster binding"/>
    <property type="evidence" value="ECO:0007669"/>
    <property type="project" value="UniProtKB-KW"/>
</dbReference>
<keyword evidence="8" id="KW-0411">Iron-sulfur</keyword>
<dbReference type="InterPro" id="IPR016454">
    <property type="entry name" value="Cysteine_dSase"/>
</dbReference>
<evidence type="ECO:0000256" key="3">
    <source>
        <dbReference type="ARBA" id="ARBA00012239"/>
    </source>
</evidence>
<feature type="domain" description="Aminotransferase class V" evidence="11">
    <location>
        <begin position="2"/>
        <end position="350"/>
    </location>
</feature>
<dbReference type="RefSeq" id="WP_128498465.1">
    <property type="nucleotide sequence ID" value="NZ_RZNC01000002.1"/>
</dbReference>
<protein>
    <recommendedName>
        <fullName evidence="3">cysteine desulfurase</fullName>
        <ecNumber evidence="3">2.8.1.7</ecNumber>
    </recommendedName>
</protein>
<keyword evidence="4" id="KW-0808">Transferase</keyword>
<dbReference type="OrthoDB" id="9808002at2"/>
<dbReference type="FunFam" id="3.40.640.10:FF:000084">
    <property type="entry name" value="IscS-like cysteine desulfurase"/>
    <property type="match status" value="1"/>
</dbReference>
<evidence type="ECO:0000256" key="9">
    <source>
        <dbReference type="ARBA" id="ARBA00050776"/>
    </source>
</evidence>
<evidence type="ECO:0000256" key="2">
    <source>
        <dbReference type="ARBA" id="ARBA00006490"/>
    </source>
</evidence>
<dbReference type="InterPro" id="IPR015422">
    <property type="entry name" value="PyrdxlP-dep_Trfase_small"/>
</dbReference>
<keyword evidence="6" id="KW-0663">Pyridoxal phosphate</keyword>
<comment type="catalytic activity">
    <reaction evidence="9">
        <text>(sulfur carrier)-H + L-cysteine = (sulfur carrier)-SH + L-alanine</text>
        <dbReference type="Rhea" id="RHEA:43892"/>
        <dbReference type="Rhea" id="RHEA-COMP:14737"/>
        <dbReference type="Rhea" id="RHEA-COMP:14739"/>
        <dbReference type="ChEBI" id="CHEBI:29917"/>
        <dbReference type="ChEBI" id="CHEBI:35235"/>
        <dbReference type="ChEBI" id="CHEBI:57972"/>
        <dbReference type="ChEBI" id="CHEBI:64428"/>
        <dbReference type="EC" id="2.8.1.7"/>
    </reaction>
</comment>
<dbReference type="Proteomes" id="UP000288603">
    <property type="component" value="Unassembled WGS sequence"/>
</dbReference>
<dbReference type="InterPro" id="IPR000192">
    <property type="entry name" value="Aminotrans_V_dom"/>
</dbReference>
<dbReference type="Gene3D" id="3.40.640.10">
    <property type="entry name" value="Type I PLP-dependent aspartate aminotransferase-like (Major domain)"/>
    <property type="match status" value="1"/>
</dbReference>
<evidence type="ECO:0000313" key="13">
    <source>
        <dbReference type="Proteomes" id="UP000288603"/>
    </source>
</evidence>
<dbReference type="Pfam" id="PF00266">
    <property type="entry name" value="Aminotran_5"/>
    <property type="match status" value="1"/>
</dbReference>
<dbReference type="Gene3D" id="1.10.260.50">
    <property type="match status" value="1"/>
</dbReference>
<dbReference type="EC" id="2.8.1.7" evidence="3"/>
<organism evidence="12 13">
    <name type="scientific">Labedella populi</name>
    <dbReference type="NCBI Taxonomy" id="2498850"/>
    <lineage>
        <taxon>Bacteria</taxon>
        <taxon>Bacillati</taxon>
        <taxon>Actinomycetota</taxon>
        <taxon>Actinomycetes</taxon>
        <taxon>Micrococcales</taxon>
        <taxon>Microbacteriaceae</taxon>
        <taxon>Labedella</taxon>
    </lineage>
</organism>
<evidence type="ECO:0000256" key="8">
    <source>
        <dbReference type="ARBA" id="ARBA00023014"/>
    </source>
</evidence>
<dbReference type="PIRSF" id="PIRSF005572">
    <property type="entry name" value="NifS"/>
    <property type="match status" value="1"/>
</dbReference>